<name>C9ZL72_TRYB9</name>
<evidence type="ECO:0000256" key="1">
    <source>
        <dbReference type="SAM" id="Phobius"/>
    </source>
</evidence>
<keyword evidence="1" id="KW-0812">Transmembrane</keyword>
<protein>
    <submittedName>
        <fullName evidence="2">Uncharacterized protein</fullName>
    </submittedName>
</protein>
<dbReference type="GeneID" id="23859219"/>
<keyword evidence="1" id="KW-0472">Membrane</keyword>
<keyword evidence="1" id="KW-1133">Transmembrane helix</keyword>
<gene>
    <name evidence="2" type="ORF">TbgDal_III4230</name>
</gene>
<accession>C9ZL72</accession>
<dbReference type="RefSeq" id="XP_011772371.1">
    <property type="nucleotide sequence ID" value="XM_011774069.1"/>
</dbReference>
<organism evidence="2 3">
    <name type="scientific">Trypanosoma brucei gambiense (strain MHOM/CI/86/DAL972)</name>
    <dbReference type="NCBI Taxonomy" id="679716"/>
    <lineage>
        <taxon>Eukaryota</taxon>
        <taxon>Discoba</taxon>
        <taxon>Euglenozoa</taxon>
        <taxon>Kinetoplastea</taxon>
        <taxon>Metakinetoplastina</taxon>
        <taxon>Trypanosomatida</taxon>
        <taxon>Trypanosomatidae</taxon>
        <taxon>Trypanosoma</taxon>
    </lineage>
</organism>
<dbReference type="Proteomes" id="UP000002316">
    <property type="component" value="Chromosome 3"/>
</dbReference>
<evidence type="ECO:0000313" key="2">
    <source>
        <dbReference type="EMBL" id="CBH10081.1"/>
    </source>
</evidence>
<sequence>MLRCGCVAGALCLAACLHYCLFMFIWRWRCLVVRAFFPPFVRLHQSCTASLFISLRGLLFHWVVNPIRVCVVPTVVTSFLLYFLKVYCKWSNAHVDVPYFILERAFMASSFIILSSVS</sequence>
<dbReference type="KEGG" id="tbg:TbgDal_III4230"/>
<feature type="transmembrane region" description="Helical" evidence="1">
    <location>
        <begin position="59"/>
        <end position="84"/>
    </location>
</feature>
<reference evidence="3" key="1">
    <citation type="journal article" date="2010" name="PLoS Negl. Trop. Dis.">
        <title>The genome sequence of Trypanosoma brucei gambiense, causative agent of chronic human african trypanosomiasis.</title>
        <authorList>
            <person name="Jackson A.P."/>
            <person name="Sanders M."/>
            <person name="Berry A."/>
            <person name="McQuillan J."/>
            <person name="Aslett M.A."/>
            <person name="Quail M.A."/>
            <person name="Chukualim B."/>
            <person name="Capewell P."/>
            <person name="MacLeod A."/>
            <person name="Melville S.E."/>
            <person name="Gibson W."/>
            <person name="Barry J.D."/>
            <person name="Berriman M."/>
            <person name="Hertz-Fowler C."/>
        </authorList>
    </citation>
    <scope>NUCLEOTIDE SEQUENCE [LARGE SCALE GENOMIC DNA]</scope>
    <source>
        <strain evidence="3">MHOM/CI/86/DAL972</strain>
    </source>
</reference>
<evidence type="ECO:0000313" key="3">
    <source>
        <dbReference type="Proteomes" id="UP000002316"/>
    </source>
</evidence>
<dbReference type="AlphaFoldDB" id="C9ZL72"/>
<dbReference type="EMBL" id="FN554966">
    <property type="protein sequence ID" value="CBH10081.1"/>
    <property type="molecule type" value="Genomic_DNA"/>
</dbReference>
<proteinExistence type="predicted"/>